<dbReference type="Gene3D" id="3.30.40.10">
    <property type="entry name" value="Zinc/RING finger domain, C3HC4 (zinc finger)"/>
    <property type="match status" value="1"/>
</dbReference>
<dbReference type="GeneID" id="109418285"/>
<dbReference type="EnsemblMetazoa" id="AALFPA23_024503.R36526">
    <property type="protein sequence ID" value="AALFPA23_024503.P36526"/>
    <property type="gene ID" value="AALFPA23_024503"/>
</dbReference>
<dbReference type="InterPro" id="IPR002083">
    <property type="entry name" value="MATH/TRAF_dom"/>
</dbReference>
<accession>A0ABM2A4Y9</accession>
<keyword evidence="3" id="KW-0479">Metal-binding</keyword>
<feature type="domain" description="MATH" evidence="11">
    <location>
        <begin position="323"/>
        <end position="442"/>
    </location>
</feature>
<dbReference type="PANTHER" id="PTHR36754:SF2">
    <property type="entry name" value="E3 UBIQUITIN-PROTEIN LIGASE TRIM37"/>
    <property type="match status" value="1"/>
</dbReference>
<dbReference type="CDD" id="cd16619">
    <property type="entry name" value="mRING-HC-C4C4_TRIM37_C-VIII"/>
    <property type="match status" value="1"/>
</dbReference>
<dbReference type="SUPFAM" id="SSF49599">
    <property type="entry name" value="TRAF domain-like"/>
    <property type="match status" value="1"/>
</dbReference>
<dbReference type="SMART" id="SM00061">
    <property type="entry name" value="MATH"/>
    <property type="match status" value="1"/>
</dbReference>
<evidence type="ECO:0000313" key="13">
    <source>
        <dbReference type="Proteomes" id="UP000069940"/>
    </source>
</evidence>
<feature type="compositionally biased region" description="Low complexity" evidence="8">
    <location>
        <begin position="9"/>
        <end position="18"/>
    </location>
</feature>
<keyword evidence="7" id="KW-0175">Coiled coil</keyword>
<dbReference type="PROSITE" id="PS50144">
    <property type="entry name" value="MATH"/>
    <property type="match status" value="1"/>
</dbReference>
<dbReference type="SUPFAM" id="SSF57850">
    <property type="entry name" value="RING/U-box"/>
    <property type="match status" value="1"/>
</dbReference>
<evidence type="ECO:0000256" key="6">
    <source>
        <dbReference type="PROSITE-ProRule" id="PRU00024"/>
    </source>
</evidence>
<reference evidence="13" key="1">
    <citation type="journal article" date="2015" name="Proc. Natl. Acad. Sci. U.S.A.">
        <title>Genome sequence of the Asian Tiger mosquito, Aedes albopictus, reveals insights into its biology, genetics, and evolution.</title>
        <authorList>
            <person name="Chen X.G."/>
            <person name="Jiang X."/>
            <person name="Gu J."/>
            <person name="Xu M."/>
            <person name="Wu Y."/>
            <person name="Deng Y."/>
            <person name="Zhang C."/>
            <person name="Bonizzoni M."/>
            <person name="Dermauw W."/>
            <person name="Vontas J."/>
            <person name="Armbruster P."/>
            <person name="Huang X."/>
            <person name="Yang Y."/>
            <person name="Zhang H."/>
            <person name="He W."/>
            <person name="Peng H."/>
            <person name="Liu Y."/>
            <person name="Wu K."/>
            <person name="Chen J."/>
            <person name="Lirakis M."/>
            <person name="Topalis P."/>
            <person name="Van Leeuwen T."/>
            <person name="Hall A.B."/>
            <person name="Jiang X."/>
            <person name="Thorpe C."/>
            <person name="Mueller R.L."/>
            <person name="Sun C."/>
            <person name="Waterhouse R.M."/>
            <person name="Yan G."/>
            <person name="Tu Z.J."/>
            <person name="Fang X."/>
            <person name="James A.A."/>
        </authorList>
    </citation>
    <scope>NUCLEOTIDE SEQUENCE [LARGE SCALE GENOMIC DNA]</scope>
    <source>
        <strain evidence="13">Foshan</strain>
    </source>
</reference>
<evidence type="ECO:0000313" key="12">
    <source>
        <dbReference type="EnsemblMetazoa" id="AALFPA23_024503.P36527"/>
    </source>
</evidence>
<evidence type="ECO:0000256" key="8">
    <source>
        <dbReference type="SAM" id="MobiDB-lite"/>
    </source>
</evidence>
<name>A0ABM2A4Y9_AEDAL</name>
<dbReference type="Pfam" id="PF22486">
    <property type="entry name" value="MATH_2"/>
    <property type="match status" value="1"/>
</dbReference>
<keyword evidence="2" id="KW-0963">Cytoplasm</keyword>
<keyword evidence="13" id="KW-1185">Reference proteome</keyword>
<organism evidence="12 13">
    <name type="scientific">Aedes albopictus</name>
    <name type="common">Asian tiger mosquito</name>
    <name type="synonym">Stegomyia albopicta</name>
    <dbReference type="NCBI Taxonomy" id="7160"/>
    <lineage>
        <taxon>Eukaryota</taxon>
        <taxon>Metazoa</taxon>
        <taxon>Ecdysozoa</taxon>
        <taxon>Arthropoda</taxon>
        <taxon>Hexapoda</taxon>
        <taxon>Insecta</taxon>
        <taxon>Pterygota</taxon>
        <taxon>Neoptera</taxon>
        <taxon>Endopterygota</taxon>
        <taxon>Diptera</taxon>
        <taxon>Nematocera</taxon>
        <taxon>Culicoidea</taxon>
        <taxon>Culicidae</taxon>
        <taxon>Culicinae</taxon>
        <taxon>Aedini</taxon>
        <taxon>Aedes</taxon>
        <taxon>Stegomyia</taxon>
    </lineage>
</organism>
<dbReference type="Gene3D" id="3.30.160.60">
    <property type="entry name" value="Classic Zinc Finger"/>
    <property type="match status" value="1"/>
</dbReference>
<feature type="domain" description="B box-type" evidence="10">
    <location>
        <begin position="137"/>
        <end position="179"/>
    </location>
</feature>
<dbReference type="Gene3D" id="2.60.210.10">
    <property type="entry name" value="Apoptosis, Tumor Necrosis Factor Receptor Associated Protein 2, Chain A"/>
    <property type="match status" value="1"/>
</dbReference>
<dbReference type="PROSITE" id="PS50089">
    <property type="entry name" value="ZF_RING_2"/>
    <property type="match status" value="1"/>
</dbReference>
<feature type="region of interest" description="Disordered" evidence="8">
    <location>
        <begin position="1"/>
        <end position="20"/>
    </location>
</feature>
<dbReference type="PROSITE" id="PS50119">
    <property type="entry name" value="ZF_BBOX"/>
    <property type="match status" value="1"/>
</dbReference>
<dbReference type="InterPro" id="IPR008974">
    <property type="entry name" value="TRAF-like"/>
</dbReference>
<keyword evidence="4 6" id="KW-0863">Zinc-finger</keyword>
<protein>
    <recommendedName>
        <fullName evidence="14">E3 ubiquitin-protein ligase trim37</fullName>
    </recommendedName>
</protein>
<evidence type="ECO:0000259" key="9">
    <source>
        <dbReference type="PROSITE" id="PS50089"/>
    </source>
</evidence>
<dbReference type="RefSeq" id="XP_062712197.1">
    <property type="nucleotide sequence ID" value="XM_062856213.1"/>
</dbReference>
<dbReference type="SUPFAM" id="SSF57845">
    <property type="entry name" value="B-box zinc-binding domain"/>
    <property type="match status" value="1"/>
</dbReference>
<evidence type="ECO:0000256" key="3">
    <source>
        <dbReference type="ARBA" id="ARBA00022723"/>
    </source>
</evidence>
<evidence type="ECO:0008006" key="14">
    <source>
        <dbReference type="Google" id="ProtNLM"/>
    </source>
</evidence>
<evidence type="ECO:0000259" key="10">
    <source>
        <dbReference type="PROSITE" id="PS50119"/>
    </source>
</evidence>
<dbReference type="EnsemblMetazoa" id="AALFPA23_024503.R36527">
    <property type="protein sequence ID" value="AALFPA23_024503.P36527"/>
    <property type="gene ID" value="AALFPA23_024503"/>
</dbReference>
<evidence type="ECO:0000256" key="7">
    <source>
        <dbReference type="SAM" id="Coils"/>
    </source>
</evidence>
<dbReference type="CDD" id="cd00121">
    <property type="entry name" value="MATH"/>
    <property type="match status" value="1"/>
</dbReference>
<dbReference type="InterPro" id="IPR000315">
    <property type="entry name" value="Znf_B-box"/>
</dbReference>
<dbReference type="InterPro" id="IPR013083">
    <property type="entry name" value="Znf_RING/FYVE/PHD"/>
</dbReference>
<dbReference type="InterPro" id="IPR001841">
    <property type="entry name" value="Znf_RING"/>
</dbReference>
<dbReference type="RefSeq" id="XP_029720413.2">
    <property type="nucleotide sequence ID" value="XM_029864553.2"/>
</dbReference>
<feature type="coiled-coil region" evidence="7">
    <location>
        <begin position="204"/>
        <end position="250"/>
    </location>
</feature>
<dbReference type="Proteomes" id="UP000069940">
    <property type="component" value="Unassembled WGS sequence"/>
</dbReference>
<reference evidence="12" key="2">
    <citation type="submission" date="2025-05" db="UniProtKB">
        <authorList>
            <consortium name="EnsemblMetazoa"/>
        </authorList>
    </citation>
    <scope>IDENTIFICATION</scope>
    <source>
        <strain evidence="12">Foshan</strain>
    </source>
</reference>
<sequence>MADHKPSSSKHSPLASSSTDHDSRLQFLDHFDDIFKCTICLIKLQDPHLCPRCSKLYCYDCISEWLLSESEQHMNCPNCKLDLQLDKLVKVRWFEEVEQLQRNCLEPSPTTAAAVRAPSSGNGTATTISTAAAVASKKKDICPKHLRSINFYCCPCKLCVCDECAVADEHHLDHTFKSLDVIYESNLQIAEEEFEKVKHYTKRIASLIEKVERNSELVKKVKEEKLKEIRSVAESAIEGLERQVNDKLQKLQGHKYALMAEMQDIEQSLRIMEGEVVASSRSQFMAKKSRIFKECNKIRMNPIKDFKQIRVPVSLKIEIPTIYETGIFVIENFSSFDDNKVAYSNEFTDTFGHIWRIMVWCVISEDQLGIYLELVEGLPCWIECRFQLLHPDSKRVIHKRIKQHFDRSTQKDWGFRDFVALKTILDENYLKDDDSLELLYHIRPCTGGGGGGGGADFE</sequence>
<evidence type="ECO:0000256" key="4">
    <source>
        <dbReference type="ARBA" id="ARBA00022771"/>
    </source>
</evidence>
<dbReference type="InterPro" id="IPR053003">
    <property type="entry name" value="TRIM_RBCC_E3_ubiq-ligases"/>
</dbReference>
<feature type="domain" description="RING-type" evidence="9">
    <location>
        <begin position="37"/>
        <end position="80"/>
    </location>
</feature>
<keyword evidence="5" id="KW-0862">Zinc</keyword>
<dbReference type="Pfam" id="PF00643">
    <property type="entry name" value="zf-B_box"/>
    <property type="match status" value="1"/>
</dbReference>
<dbReference type="PANTHER" id="PTHR36754">
    <property type="entry name" value="E3 UBIQUITIN-PROTEIN LIGASE TRIM37"/>
    <property type="match status" value="1"/>
</dbReference>
<evidence type="ECO:0000259" key="11">
    <source>
        <dbReference type="PROSITE" id="PS50144"/>
    </source>
</evidence>
<proteinExistence type="predicted"/>
<comment type="subcellular location">
    <subcellularLocation>
        <location evidence="1">Cytoplasm</location>
    </subcellularLocation>
</comment>
<evidence type="ECO:0000256" key="2">
    <source>
        <dbReference type="ARBA" id="ARBA00022490"/>
    </source>
</evidence>
<evidence type="ECO:0000256" key="1">
    <source>
        <dbReference type="ARBA" id="ARBA00004496"/>
    </source>
</evidence>
<evidence type="ECO:0000256" key="5">
    <source>
        <dbReference type="ARBA" id="ARBA00022833"/>
    </source>
</evidence>